<dbReference type="AlphaFoldDB" id="A0A0N5ALG3"/>
<dbReference type="InterPro" id="IPR002018">
    <property type="entry name" value="CarbesteraseB"/>
</dbReference>
<evidence type="ECO:0000313" key="3">
    <source>
        <dbReference type="WBParaSite" id="SMUV_0000538101-mRNA-1"/>
    </source>
</evidence>
<dbReference type="PANTHER" id="PTHR45237:SF2">
    <property type="entry name" value="POSSIBLE PARA-NITROBENZYL ESTERASE"/>
    <property type="match status" value="1"/>
</dbReference>
<dbReference type="PANTHER" id="PTHR45237">
    <property type="entry name" value="POSSIBLE PARA-NITROBENZYL ESTERASE"/>
    <property type="match status" value="1"/>
</dbReference>
<dbReference type="Gene3D" id="3.40.50.1820">
    <property type="entry name" value="alpha/beta hydrolase"/>
    <property type="match status" value="1"/>
</dbReference>
<proteinExistence type="predicted"/>
<protein>
    <submittedName>
        <fullName evidence="3">COesterase domain-containing protein</fullName>
    </submittedName>
</protein>
<keyword evidence="2" id="KW-1185">Reference proteome</keyword>
<reference evidence="3" key="1">
    <citation type="submission" date="2017-02" db="UniProtKB">
        <authorList>
            <consortium name="WormBaseParasite"/>
        </authorList>
    </citation>
    <scope>IDENTIFICATION</scope>
</reference>
<evidence type="ECO:0000313" key="2">
    <source>
        <dbReference type="Proteomes" id="UP000046393"/>
    </source>
</evidence>
<evidence type="ECO:0000259" key="1">
    <source>
        <dbReference type="Pfam" id="PF00135"/>
    </source>
</evidence>
<name>A0A0N5ALG3_9BILA</name>
<accession>A0A0N5ALG3</accession>
<dbReference type="STRING" id="451379.A0A0N5ALG3"/>
<organism evidence="2 3">
    <name type="scientific">Syphacia muris</name>
    <dbReference type="NCBI Taxonomy" id="451379"/>
    <lineage>
        <taxon>Eukaryota</taxon>
        <taxon>Metazoa</taxon>
        <taxon>Ecdysozoa</taxon>
        <taxon>Nematoda</taxon>
        <taxon>Chromadorea</taxon>
        <taxon>Rhabditida</taxon>
        <taxon>Spirurina</taxon>
        <taxon>Oxyuridomorpha</taxon>
        <taxon>Oxyuroidea</taxon>
        <taxon>Oxyuridae</taxon>
        <taxon>Syphacia</taxon>
    </lineage>
</organism>
<dbReference type="SUPFAM" id="SSF53474">
    <property type="entry name" value="alpha/beta-Hydrolases"/>
    <property type="match status" value="1"/>
</dbReference>
<dbReference type="InterPro" id="IPR029058">
    <property type="entry name" value="AB_hydrolase_fold"/>
</dbReference>
<feature type="domain" description="Carboxylesterase type B" evidence="1">
    <location>
        <begin position="32"/>
        <end position="72"/>
    </location>
</feature>
<sequence>MHHGSILSATAYGWIMYCCVVLEKKSQCHPFPTKYGQIVGKQFCIENGRYVNAFLGIPFAAPPIGDLRFKSSSVFCQSKKNCYFTKQIFLVPLQSKQRVKYIKVLRSVDETCSNVLMISAYLKSIDITTVKFKSKSNEQFQNNKIP</sequence>
<dbReference type="WBParaSite" id="SMUV_0000538101-mRNA-1">
    <property type="protein sequence ID" value="SMUV_0000538101-mRNA-1"/>
    <property type="gene ID" value="SMUV_0000538101"/>
</dbReference>
<dbReference type="Pfam" id="PF00135">
    <property type="entry name" value="COesterase"/>
    <property type="match status" value="1"/>
</dbReference>
<dbReference type="Proteomes" id="UP000046393">
    <property type="component" value="Unplaced"/>
</dbReference>